<dbReference type="RefSeq" id="XP_031882855.1">
    <property type="nucleotide sequence ID" value="XM_032019967.1"/>
</dbReference>
<dbReference type="PRINTS" id="PR00463">
    <property type="entry name" value="EP450I"/>
</dbReference>
<feature type="binding site" description="axial binding residue" evidence="6">
    <location>
        <position position="449"/>
    </location>
    <ligand>
        <name>heme</name>
        <dbReference type="ChEBI" id="CHEBI:30413"/>
    </ligand>
    <ligandPart>
        <name>Fe</name>
        <dbReference type="ChEBI" id="CHEBI:18248"/>
    </ligandPart>
</feature>
<keyword evidence="5 6" id="KW-0408">Iron</keyword>
<evidence type="ECO:0000256" key="2">
    <source>
        <dbReference type="ARBA" id="ARBA00010617"/>
    </source>
</evidence>
<dbReference type="InterPro" id="IPR036396">
    <property type="entry name" value="Cyt_P450_sf"/>
</dbReference>
<name>A0A7J6JJA9_COLFN</name>
<keyword evidence="7" id="KW-1133">Transmembrane helix</keyword>
<gene>
    <name evidence="8" type="primary">aclL-5</name>
    <name evidence="8" type="ORF">CGGC5_v000954</name>
</gene>
<evidence type="ECO:0000256" key="6">
    <source>
        <dbReference type="PIRSR" id="PIRSR602401-1"/>
    </source>
</evidence>
<reference evidence="8 9" key="2">
    <citation type="submission" date="2020-04" db="EMBL/GenBank/DDBJ databases">
        <title>Genome sequencing and assembly of multiple isolates from the Colletotrichum gloeosporioides species complex.</title>
        <authorList>
            <person name="Gan P."/>
            <person name="Shirasu K."/>
        </authorList>
    </citation>
    <scope>NUCLEOTIDE SEQUENCE [LARGE SCALE GENOMIC DNA]</scope>
    <source>
        <strain evidence="8 9">Nara gc5</strain>
    </source>
</reference>
<keyword evidence="9" id="KW-1185">Reference proteome</keyword>
<keyword evidence="8" id="KW-0560">Oxidoreductase</keyword>
<sequence length="510" mass="58190">MPALKDAVTSNLTLGSAILFLVTAGVVYRVGIVIYRLFFHPLASFPGPKLYAASHLPFLTQNMLLGTFTKDTVKLHEKYGPIVRISPNRLAVDGSLAWSEVFSRRPHQPEYEKTIEAYGLPGRIGIFPAYRDDHRRQRRLMAHAFSEGALTEQEGFIKHYVDLLIARLGEQARAGNVLDMTRWFNYFTFDVIGELAFGDPFYSLEKSNYHPWVAMLFQTIKAGAKLNFLSQYPVLRPLLFFMIDKKDIEKKIESDNLAREKTDKRLALGSDTRKDFMTYILRNNKDGKGMNHEEIHVNARALIIAGSETTATALCGLTFHLTRTPEVYRILTEEIRNAFTSEEEIDMKSTARLQYLHACLEETLRIYPPAAETPPRISPGDYIDGRFVPKGTYISVYQWATHHSPRNFTDPDAFKPQRFLPEAHPLHEARYASDNKASFRPFAAGPRDCIGKNLAYAEMRLVVARFLWNFDVALEPGQDDWVAGQRAFNVYDKGPLLVRLRPREHKLVDA</sequence>
<comment type="cofactor">
    <cofactor evidence="1 6">
        <name>heme</name>
        <dbReference type="ChEBI" id="CHEBI:30413"/>
    </cofactor>
</comment>
<dbReference type="PANTHER" id="PTHR24305:SF210">
    <property type="entry name" value="CYTOCHROME P450 MONOOXYGENASE ASQL-RELATED"/>
    <property type="match status" value="1"/>
</dbReference>
<organism evidence="8 9">
    <name type="scientific">Colletotrichum fructicola (strain Nara gc5)</name>
    <name type="common">Anthracnose fungus</name>
    <name type="synonym">Colletotrichum gloeosporioides (strain Nara gc5)</name>
    <dbReference type="NCBI Taxonomy" id="1213859"/>
    <lineage>
        <taxon>Eukaryota</taxon>
        <taxon>Fungi</taxon>
        <taxon>Dikarya</taxon>
        <taxon>Ascomycota</taxon>
        <taxon>Pezizomycotina</taxon>
        <taxon>Sordariomycetes</taxon>
        <taxon>Hypocreomycetidae</taxon>
        <taxon>Glomerellales</taxon>
        <taxon>Glomerellaceae</taxon>
        <taxon>Colletotrichum</taxon>
        <taxon>Colletotrichum gloeosporioides species complex</taxon>
    </lineage>
</organism>
<dbReference type="PANTHER" id="PTHR24305">
    <property type="entry name" value="CYTOCHROME P450"/>
    <property type="match status" value="1"/>
</dbReference>
<dbReference type="Gene3D" id="1.10.630.10">
    <property type="entry name" value="Cytochrome P450"/>
    <property type="match status" value="1"/>
</dbReference>
<dbReference type="InterPro" id="IPR001128">
    <property type="entry name" value="Cyt_P450"/>
</dbReference>
<dbReference type="PRINTS" id="PR00385">
    <property type="entry name" value="P450"/>
</dbReference>
<evidence type="ECO:0000256" key="7">
    <source>
        <dbReference type="SAM" id="Phobius"/>
    </source>
</evidence>
<protein>
    <submittedName>
        <fullName evidence="8">Cytochrome P450 monooxygenase aclL</fullName>
    </submittedName>
</protein>
<evidence type="ECO:0000313" key="8">
    <source>
        <dbReference type="EMBL" id="KAF4490735.1"/>
    </source>
</evidence>
<keyword evidence="7" id="KW-0812">Transmembrane</keyword>
<dbReference type="GO" id="GO:0016705">
    <property type="term" value="F:oxidoreductase activity, acting on paired donors, with incorporation or reduction of molecular oxygen"/>
    <property type="evidence" value="ECO:0007669"/>
    <property type="project" value="InterPro"/>
</dbReference>
<evidence type="ECO:0000256" key="3">
    <source>
        <dbReference type="ARBA" id="ARBA00022617"/>
    </source>
</evidence>
<evidence type="ECO:0000256" key="1">
    <source>
        <dbReference type="ARBA" id="ARBA00001971"/>
    </source>
</evidence>
<evidence type="ECO:0000256" key="4">
    <source>
        <dbReference type="ARBA" id="ARBA00022723"/>
    </source>
</evidence>
<dbReference type="AlphaFoldDB" id="A0A7J6JJA9"/>
<dbReference type="InterPro" id="IPR050121">
    <property type="entry name" value="Cytochrome_P450_monoxygenase"/>
</dbReference>
<evidence type="ECO:0000256" key="5">
    <source>
        <dbReference type="ARBA" id="ARBA00023004"/>
    </source>
</evidence>
<dbReference type="GO" id="GO:0020037">
    <property type="term" value="F:heme binding"/>
    <property type="evidence" value="ECO:0007669"/>
    <property type="project" value="InterPro"/>
</dbReference>
<dbReference type="InterPro" id="IPR002401">
    <property type="entry name" value="Cyt_P450_E_grp-I"/>
</dbReference>
<dbReference type="CDD" id="cd11058">
    <property type="entry name" value="CYP60B-like"/>
    <property type="match status" value="1"/>
</dbReference>
<reference evidence="8 9" key="1">
    <citation type="submission" date="2012-08" db="EMBL/GenBank/DDBJ databases">
        <authorList>
            <person name="Gan P.H.P."/>
            <person name="Ikeda K."/>
            <person name="Irieda H."/>
            <person name="Narusaka M."/>
            <person name="O'Connell R.J."/>
            <person name="Narusaka Y."/>
            <person name="Takano Y."/>
            <person name="Kubo Y."/>
            <person name="Shirasu K."/>
        </authorList>
    </citation>
    <scope>NUCLEOTIDE SEQUENCE [LARGE SCALE GENOMIC DNA]</scope>
    <source>
        <strain evidence="8 9">Nara gc5</strain>
    </source>
</reference>
<keyword evidence="8" id="KW-0503">Monooxygenase</keyword>
<comment type="similarity">
    <text evidence="2">Belongs to the cytochrome P450 family.</text>
</comment>
<dbReference type="Proteomes" id="UP000011096">
    <property type="component" value="Unassembled WGS sequence"/>
</dbReference>
<keyword evidence="4 6" id="KW-0479">Metal-binding</keyword>
<evidence type="ECO:0000313" key="9">
    <source>
        <dbReference type="Proteomes" id="UP000011096"/>
    </source>
</evidence>
<comment type="caution">
    <text evidence="8">The sequence shown here is derived from an EMBL/GenBank/DDBJ whole genome shotgun (WGS) entry which is preliminary data.</text>
</comment>
<dbReference type="Pfam" id="PF00067">
    <property type="entry name" value="p450"/>
    <property type="match status" value="1"/>
</dbReference>
<dbReference type="SUPFAM" id="SSF48264">
    <property type="entry name" value="Cytochrome P450"/>
    <property type="match status" value="1"/>
</dbReference>
<accession>A0A7J6JJA9</accession>
<feature type="transmembrane region" description="Helical" evidence="7">
    <location>
        <begin position="12"/>
        <end position="38"/>
    </location>
</feature>
<proteinExistence type="inferred from homology"/>
<dbReference type="OrthoDB" id="1470350at2759"/>
<dbReference type="GO" id="GO:0005506">
    <property type="term" value="F:iron ion binding"/>
    <property type="evidence" value="ECO:0007669"/>
    <property type="project" value="InterPro"/>
</dbReference>
<dbReference type="GO" id="GO:0004497">
    <property type="term" value="F:monooxygenase activity"/>
    <property type="evidence" value="ECO:0007669"/>
    <property type="project" value="UniProtKB-KW"/>
</dbReference>
<dbReference type="EMBL" id="ANPB02000001">
    <property type="protein sequence ID" value="KAF4490735.1"/>
    <property type="molecule type" value="Genomic_DNA"/>
</dbReference>
<keyword evidence="3 6" id="KW-0349">Heme</keyword>
<dbReference type="GeneID" id="43604191"/>
<keyword evidence="7" id="KW-0472">Membrane</keyword>
<dbReference type="InParanoid" id="A0A7J6JJA9"/>